<dbReference type="GO" id="GO:0003676">
    <property type="term" value="F:nucleic acid binding"/>
    <property type="evidence" value="ECO:0007669"/>
    <property type="project" value="InterPro"/>
</dbReference>
<name>A9KXU6_SHEB9</name>
<sequence length="1538" mass="176986">MVETKNSITSILSAYEQQEKRRALGGIYALAGFDYQLRFYLADFVESLANQGINLDAAGRVYLEALSDIAKQDANNHLVCIQVKRTLTVATLKDAASEVLAIDRFLKDHYPSMRDQVKFNLVASQGCPDIQWSHIPETHETHSIISQLLTRGQLLPPRIEPDPWWRAITATWPHLKDPFGFLHFALVRALSRGPTAADAQRVRDEICERFKQDQLAKEPPGQLLTPADFQLKEDPSTHLDVGREITLARLRDRQYMALTQRLNTLYVNLFEYKDISQRELRSEVQVFWLSGRSGAGKSVLLLQTLERLVCEGWRVLWLKGDAELLEPALRAIKETHEQDRPDFIAIDDLYDRDARNRIDLSRLGEFIDESDHQNWPIILTCGPTEFADSFQEDATYRGFNLNCYQIRPIAAQEAEEIEVWYQQRTCKPAQRGTAFTQAAEEDNGLFISLAVELAHGDLKTFAQRFARRVELNGLNKALLLPLALNRLYLRAPYDWLAREDREKLATLNHEGDFNLLETADEGQIVRLTHPHLANALYLALRKPANNEAYTNDLVDTFHRALTEQNANLVSQLLRLFSGREQGMAIDRLSIVKLPDLALKCAKHWHELPPVASDADSLADMATSWACWATTAPNITSTMETKVLSAALNSLEDAHKVWPICWQHLAKHYPKNEELFSWAVTHLSNPLFISHPTWSFVWEHCLQHDPNHSDIWHNIGLEWLQCSLRRPDWHIVWQKLLPKNSEPDWEHDPILILGRRRLRAEKDGPDWAFVLQDLLRFAPNSLTSIELVNLAHTWLTGREDRAEWAHVWRALLEQRNALPESLPLSELLQRGATWLTGREDRAEWAHVWQDLLEQRNALPKSLPLSELLQRGATWLTRREDRAEWSHVWRALLEQRNALPESLPLSELLQRGATWLTGREDRAEWSYVWRALLEQRNALPESLPLSELLQRGATWLTGREDRAEWSYVWRALLEQRNALPESLPLSELLQRGATWLTGREDRAEWSYVWRALLEQRNALPESLPLSELLQSGATWLTGREDRAEWAHVWQDLLEQRNALPESLPLSELLQRGATWLTGREDRAEWAHVWQDLLEQRNALPESLPLSELLQRGATWLTGREDRAEWAHVWQDLLEQRNALPESLPLSELLQRGATWLTGREDRAEWAHVWQALLEQRDALPESLPLSELLQRGATWLTWREDRAEEWGFVCERLLEQQYQDSNFFEIAANWLTQACEKPEWPVLAAKFIVAAPHHTASKKFAVTLAERIKANPNNTHWFKTQNLVANLITSETLPPEVKDWLQVLYARRNLPAWAEVRRSFNEGLPIKGRVIRHQGSNAHSIELENGLLALYSISRHNRKLTKTDSFDFFVQQINLDRDFILVGLNKSVQLKIGAKYDGLVREYKEYGVFVMIDVQQGLLHKTQCSNWGDLVKKFPKGSEISVEIVAVTDKGFNLRYAGPELASEVDTGALTIGQVYKACINGIQEYGLFLQIGVHSGLLHRTRLPSNTDILRQYAKGRELDVQIVEIKDDGKLVLKLPEQ</sequence>
<dbReference type="SUPFAM" id="SSF50249">
    <property type="entry name" value="Nucleic acid-binding proteins"/>
    <property type="match status" value="2"/>
</dbReference>
<feature type="domain" description="S1 motif" evidence="1">
    <location>
        <begin position="1471"/>
        <end position="1536"/>
    </location>
</feature>
<dbReference type="EMBL" id="CP000891">
    <property type="protein sequence ID" value="ABX47511.1"/>
    <property type="molecule type" value="Genomic_DNA"/>
</dbReference>
<organism evidence="2 3">
    <name type="scientific">Shewanella baltica (strain OS195)</name>
    <dbReference type="NCBI Taxonomy" id="399599"/>
    <lineage>
        <taxon>Bacteria</taxon>
        <taxon>Pseudomonadati</taxon>
        <taxon>Pseudomonadota</taxon>
        <taxon>Gammaproteobacteria</taxon>
        <taxon>Alteromonadales</taxon>
        <taxon>Shewanellaceae</taxon>
        <taxon>Shewanella</taxon>
    </lineage>
</organism>
<evidence type="ECO:0000313" key="3">
    <source>
        <dbReference type="Proteomes" id="UP000000770"/>
    </source>
</evidence>
<proteinExistence type="predicted"/>
<dbReference type="SMART" id="SM00316">
    <property type="entry name" value="S1"/>
    <property type="match status" value="2"/>
</dbReference>
<accession>A9KXU6</accession>
<dbReference type="RefSeq" id="WP_012196542.1">
    <property type="nucleotide sequence ID" value="NC_009997.1"/>
</dbReference>
<dbReference type="CDD" id="cd01120">
    <property type="entry name" value="RecA-like_superfamily"/>
    <property type="match status" value="1"/>
</dbReference>
<gene>
    <name evidence="2" type="ordered locus">Sbal195_0330</name>
</gene>
<dbReference type="SUPFAM" id="SSF52540">
    <property type="entry name" value="P-loop containing nucleoside triphosphate hydrolases"/>
    <property type="match status" value="1"/>
</dbReference>
<dbReference type="CDD" id="cd00164">
    <property type="entry name" value="S1_like"/>
    <property type="match status" value="1"/>
</dbReference>
<evidence type="ECO:0000259" key="1">
    <source>
        <dbReference type="PROSITE" id="PS50126"/>
    </source>
</evidence>
<dbReference type="InterPro" id="IPR012340">
    <property type="entry name" value="NA-bd_OB-fold"/>
</dbReference>
<dbReference type="Gene3D" id="2.40.50.140">
    <property type="entry name" value="Nucleic acid-binding proteins"/>
    <property type="match status" value="2"/>
</dbReference>
<dbReference type="InterPro" id="IPR027417">
    <property type="entry name" value="P-loop_NTPase"/>
</dbReference>
<evidence type="ECO:0000313" key="2">
    <source>
        <dbReference type="EMBL" id="ABX47511.1"/>
    </source>
</evidence>
<feature type="domain" description="S1 motif" evidence="1">
    <location>
        <begin position="1391"/>
        <end position="1455"/>
    </location>
</feature>
<dbReference type="KEGG" id="sbn:Sbal195_0330"/>
<dbReference type="InterPro" id="IPR003029">
    <property type="entry name" value="S1_domain"/>
</dbReference>
<protein>
    <submittedName>
        <fullName evidence="2">RNA binding S1 domain protein</fullName>
    </submittedName>
</protein>
<reference evidence="2 3" key="1">
    <citation type="submission" date="2007-11" db="EMBL/GenBank/DDBJ databases">
        <title>Complete sequence of chromosome of Shewanella baltica OS195.</title>
        <authorList>
            <consortium name="US DOE Joint Genome Institute"/>
            <person name="Copeland A."/>
            <person name="Lucas S."/>
            <person name="Lapidus A."/>
            <person name="Barry K."/>
            <person name="Glavina del Rio T."/>
            <person name="Dalin E."/>
            <person name="Tice H."/>
            <person name="Pitluck S."/>
            <person name="Chain P."/>
            <person name="Malfatti S."/>
            <person name="Shin M."/>
            <person name="Vergez L."/>
            <person name="Schmutz J."/>
            <person name="Larimer F."/>
            <person name="Land M."/>
            <person name="Hauser L."/>
            <person name="Kyrpides N."/>
            <person name="Kim E."/>
            <person name="Brettar I."/>
            <person name="Rodrigues J."/>
            <person name="Konstantinidis K."/>
            <person name="Klappenbach J."/>
            <person name="Hofle M."/>
            <person name="Tiedje J."/>
            <person name="Richardson P."/>
        </authorList>
    </citation>
    <scope>NUCLEOTIDE SEQUENCE [LARGE SCALE GENOMIC DNA]</scope>
    <source>
        <strain evidence="2 3">OS195</strain>
    </source>
</reference>
<dbReference type="Proteomes" id="UP000000770">
    <property type="component" value="Chromosome"/>
</dbReference>
<dbReference type="Pfam" id="PF25199">
    <property type="entry name" value="nSTAND_NTPase5"/>
    <property type="match status" value="1"/>
</dbReference>
<dbReference type="Pfam" id="PF00575">
    <property type="entry name" value="S1"/>
    <property type="match status" value="1"/>
</dbReference>
<dbReference type="PROSITE" id="PS50126">
    <property type="entry name" value="S1"/>
    <property type="match status" value="2"/>
</dbReference>
<dbReference type="HOGENOM" id="CLU_246914_0_0_6"/>
<dbReference type="InterPro" id="IPR057574">
    <property type="entry name" value="nSTAND_NTPase5_dom"/>
</dbReference>